<organism evidence="3 4">
    <name type="scientific">Meloidogyne graminicola</name>
    <dbReference type="NCBI Taxonomy" id="189291"/>
    <lineage>
        <taxon>Eukaryota</taxon>
        <taxon>Metazoa</taxon>
        <taxon>Ecdysozoa</taxon>
        <taxon>Nematoda</taxon>
        <taxon>Chromadorea</taxon>
        <taxon>Rhabditida</taxon>
        <taxon>Tylenchina</taxon>
        <taxon>Tylenchomorpha</taxon>
        <taxon>Tylenchoidea</taxon>
        <taxon>Meloidogynidae</taxon>
        <taxon>Meloidogyninae</taxon>
        <taxon>Meloidogyne</taxon>
    </lineage>
</organism>
<name>A0A8S9ZMJ2_9BILA</name>
<keyword evidence="2" id="KW-0472">Membrane</keyword>
<feature type="compositionally biased region" description="Basic and acidic residues" evidence="1">
    <location>
        <begin position="75"/>
        <end position="94"/>
    </location>
</feature>
<accession>A0A8S9ZMJ2</accession>
<feature type="region of interest" description="Disordered" evidence="1">
    <location>
        <begin position="32"/>
        <end position="94"/>
    </location>
</feature>
<gene>
    <name evidence="3" type="ORF">Mgra_00005985</name>
</gene>
<protein>
    <submittedName>
        <fullName evidence="3">Uncharacterized protein</fullName>
    </submittedName>
</protein>
<evidence type="ECO:0000313" key="4">
    <source>
        <dbReference type="Proteomes" id="UP000605970"/>
    </source>
</evidence>
<proteinExistence type="predicted"/>
<dbReference type="AlphaFoldDB" id="A0A8S9ZMJ2"/>
<comment type="caution">
    <text evidence="3">The sequence shown here is derived from an EMBL/GenBank/DDBJ whole genome shotgun (WGS) entry which is preliminary data.</text>
</comment>
<feature type="compositionally biased region" description="Polar residues" evidence="1">
    <location>
        <begin position="123"/>
        <end position="134"/>
    </location>
</feature>
<feature type="compositionally biased region" description="Polar residues" evidence="1">
    <location>
        <begin position="166"/>
        <end position="201"/>
    </location>
</feature>
<feature type="region of interest" description="Disordered" evidence="1">
    <location>
        <begin position="107"/>
        <end position="269"/>
    </location>
</feature>
<feature type="compositionally biased region" description="Basic and acidic residues" evidence="1">
    <location>
        <begin position="107"/>
        <end position="116"/>
    </location>
</feature>
<sequence>MVLSMIIIVLLSVASISSFTLVPLIFQCCKKKKGKKDKKQGKTPEGGGGGAPAKDGAKDVGSKEGGPKAMSAEAAAHKKPEGDKKKVPVKADPKNVKLPITYHVLKGKETSSELAKKTTATAQVVTSSPQQSTGPDAATKSKELAAKSGQKSDASKKPTGSKASLVKSNTNEDAQQSKSNTGVFEEANSTDNASQKPSNSGIHGVEVPATGITETSRREEDKPPGGVAEDTQLYETVPGGDAMEKQAVPQDEAGGSYESLGDLNIEGQK</sequence>
<feature type="transmembrane region" description="Helical" evidence="2">
    <location>
        <begin position="6"/>
        <end position="26"/>
    </location>
</feature>
<dbReference type="EMBL" id="JABEBT010000054">
    <property type="protein sequence ID" value="KAF7634644.1"/>
    <property type="molecule type" value="Genomic_DNA"/>
</dbReference>
<reference evidence="3" key="1">
    <citation type="journal article" date="2020" name="Ecol. Evol.">
        <title>Genome structure and content of the rice root-knot nematode (Meloidogyne graminicola).</title>
        <authorList>
            <person name="Phan N.T."/>
            <person name="Danchin E.G.J."/>
            <person name="Klopp C."/>
            <person name="Perfus-Barbeoch L."/>
            <person name="Kozlowski D.K."/>
            <person name="Koutsovoulos G.D."/>
            <person name="Lopez-Roques C."/>
            <person name="Bouchez O."/>
            <person name="Zahm M."/>
            <person name="Besnard G."/>
            <person name="Bellafiore S."/>
        </authorList>
    </citation>
    <scope>NUCLEOTIDE SEQUENCE</scope>
    <source>
        <strain evidence="3">VN-18</strain>
    </source>
</reference>
<evidence type="ECO:0000313" key="3">
    <source>
        <dbReference type="EMBL" id="KAF7634644.1"/>
    </source>
</evidence>
<dbReference type="Proteomes" id="UP000605970">
    <property type="component" value="Unassembled WGS sequence"/>
</dbReference>
<keyword evidence="4" id="KW-1185">Reference proteome</keyword>
<dbReference type="OrthoDB" id="5325112at2759"/>
<keyword evidence="2" id="KW-1133">Transmembrane helix</keyword>
<evidence type="ECO:0000256" key="2">
    <source>
        <dbReference type="SAM" id="Phobius"/>
    </source>
</evidence>
<feature type="compositionally biased region" description="Basic residues" evidence="1">
    <location>
        <begin position="32"/>
        <end position="41"/>
    </location>
</feature>
<feature type="compositionally biased region" description="Basic and acidic residues" evidence="1">
    <location>
        <begin position="55"/>
        <end position="66"/>
    </location>
</feature>
<keyword evidence="2" id="KW-0812">Transmembrane</keyword>
<evidence type="ECO:0000256" key="1">
    <source>
        <dbReference type="SAM" id="MobiDB-lite"/>
    </source>
</evidence>